<dbReference type="PROSITE" id="PS51257">
    <property type="entry name" value="PROKAR_LIPOPROTEIN"/>
    <property type="match status" value="1"/>
</dbReference>
<dbReference type="AlphaFoldDB" id="A0A9X1V2I3"/>
<dbReference type="RefSeq" id="WP_240712760.1">
    <property type="nucleotide sequence ID" value="NZ_JAKVTV010000001.1"/>
</dbReference>
<proteinExistence type="predicted"/>
<dbReference type="Proteomes" id="UP001139226">
    <property type="component" value="Unassembled WGS sequence"/>
</dbReference>
<dbReference type="EMBL" id="JAKVTV010000001">
    <property type="protein sequence ID" value="MCH4822635.1"/>
    <property type="molecule type" value="Genomic_DNA"/>
</dbReference>
<accession>A0A9X1V2I3</accession>
<name>A0A9X1V2I3_9FLAO</name>
<organism evidence="1 2">
    <name type="scientific">Christiangramia lutea</name>
    <dbReference type="NCBI Taxonomy" id="1607951"/>
    <lineage>
        <taxon>Bacteria</taxon>
        <taxon>Pseudomonadati</taxon>
        <taxon>Bacteroidota</taxon>
        <taxon>Flavobacteriia</taxon>
        <taxon>Flavobacteriales</taxon>
        <taxon>Flavobacteriaceae</taxon>
        <taxon>Christiangramia</taxon>
    </lineage>
</organism>
<reference evidence="1" key="1">
    <citation type="submission" date="2022-03" db="EMBL/GenBank/DDBJ databases">
        <title>Gramella crocea sp. nov., isolated from activated sludge of a seafood processing plant.</title>
        <authorList>
            <person name="Zhang X."/>
        </authorList>
    </citation>
    <scope>NUCLEOTIDE SEQUENCE</scope>
    <source>
        <strain evidence="1">YJ019</strain>
    </source>
</reference>
<sequence>MKKIIPALICLFLLSCSKENLYDFHDLSGYRDFVYRIEFYPNNEDEPIEFKVKEIKTNGYNELKTESNRFSGKTSRFVTFETAVKRYRLTGVDVYPEKNIGRIEFFLYEIGIGETYFSFMENSIFYQQIENPEPVSMRYDFETNQASFNLIGED</sequence>
<keyword evidence="2" id="KW-1185">Reference proteome</keyword>
<evidence type="ECO:0000313" key="1">
    <source>
        <dbReference type="EMBL" id="MCH4822635.1"/>
    </source>
</evidence>
<protein>
    <submittedName>
        <fullName evidence="1">Uncharacterized protein</fullName>
    </submittedName>
</protein>
<comment type="caution">
    <text evidence="1">The sequence shown here is derived from an EMBL/GenBank/DDBJ whole genome shotgun (WGS) entry which is preliminary data.</text>
</comment>
<gene>
    <name evidence="1" type="ORF">ML462_05565</name>
</gene>
<evidence type="ECO:0000313" key="2">
    <source>
        <dbReference type="Proteomes" id="UP001139226"/>
    </source>
</evidence>